<organism evidence="1 2">
    <name type="scientific">Pseudoalteromonas piscicida</name>
    <dbReference type="NCBI Taxonomy" id="43662"/>
    <lineage>
        <taxon>Bacteria</taxon>
        <taxon>Pseudomonadati</taxon>
        <taxon>Pseudomonadota</taxon>
        <taxon>Gammaproteobacteria</taxon>
        <taxon>Alteromonadales</taxon>
        <taxon>Pseudoalteromonadaceae</taxon>
        <taxon>Pseudoalteromonas</taxon>
    </lineage>
</organism>
<dbReference type="AlphaFoldDB" id="A0AAD0RK59"/>
<gene>
    <name evidence="1" type="ORF">D0511_12635</name>
</gene>
<accession>A0AAD0RK59</accession>
<dbReference type="Proteomes" id="UP000258102">
    <property type="component" value="Chromosome 1"/>
</dbReference>
<sequence length="64" mass="7195">MSNNIITRRFVCLLRSCSVCTSGEAFELYKMKAGAGWSDEEQFVYINSSVFSEDELVIAKPILP</sequence>
<evidence type="ECO:0000313" key="2">
    <source>
        <dbReference type="Proteomes" id="UP000258102"/>
    </source>
</evidence>
<dbReference type="EMBL" id="CP031761">
    <property type="protein sequence ID" value="AXR02816.1"/>
    <property type="molecule type" value="Genomic_DNA"/>
</dbReference>
<evidence type="ECO:0000313" key="1">
    <source>
        <dbReference type="EMBL" id="AXR02816.1"/>
    </source>
</evidence>
<proteinExistence type="predicted"/>
<protein>
    <submittedName>
        <fullName evidence="1">Uncharacterized protein</fullName>
    </submittedName>
</protein>
<dbReference type="KEGG" id="ppis:B1L02_05135"/>
<reference evidence="1 2" key="1">
    <citation type="submission" date="2018-08" db="EMBL/GenBank/DDBJ databases">
        <title>Whole Genome Sequences of Two Pseudoalteromonas piscicida Strains, DE1-A and DE2-A, which Exhibit Strong Antibacterial Activity against Vibrio vulnificus.</title>
        <authorList>
            <person name="Richards G.P."/>
            <person name="Needleman D.S."/>
            <person name="Watson M.A."/>
            <person name="Polson S.W."/>
        </authorList>
    </citation>
    <scope>NUCLEOTIDE SEQUENCE [LARGE SCALE GENOMIC DNA]</scope>
    <source>
        <strain evidence="1 2">DE2-A</strain>
    </source>
</reference>
<name>A0AAD0RK59_PSEO7</name>